<keyword evidence="14" id="KW-0413">Isomerase</keyword>
<dbReference type="InterPro" id="IPR029056">
    <property type="entry name" value="Ribokinase-like"/>
</dbReference>
<dbReference type="PANTHER" id="PTHR12592:SF0">
    <property type="entry name" value="ATP-DEPENDENT (S)-NAD(P)H-HYDRATE DEHYDRATASE"/>
    <property type="match status" value="1"/>
</dbReference>
<evidence type="ECO:0000256" key="10">
    <source>
        <dbReference type="ARBA" id="ARBA00022840"/>
    </source>
</evidence>
<dbReference type="InterPro" id="IPR017953">
    <property type="entry name" value="Carbohydrate_kinase_pred_CS"/>
</dbReference>
<comment type="catalytic activity">
    <reaction evidence="19">
        <text>(6S)-NADHX + ADP = AMP + phosphate + NADH + H(+)</text>
        <dbReference type="Rhea" id="RHEA:32223"/>
        <dbReference type="ChEBI" id="CHEBI:15378"/>
        <dbReference type="ChEBI" id="CHEBI:43474"/>
        <dbReference type="ChEBI" id="CHEBI:57945"/>
        <dbReference type="ChEBI" id="CHEBI:64074"/>
        <dbReference type="ChEBI" id="CHEBI:456215"/>
        <dbReference type="ChEBI" id="CHEBI:456216"/>
        <dbReference type="EC" id="4.2.1.136"/>
    </reaction>
</comment>
<keyword evidence="11" id="KW-0521">NADP</keyword>
<accession>A0A381QL30</accession>
<evidence type="ECO:0000256" key="1">
    <source>
        <dbReference type="ARBA" id="ARBA00000013"/>
    </source>
</evidence>
<evidence type="ECO:0000259" key="22">
    <source>
        <dbReference type="PROSITE" id="PS51385"/>
    </source>
</evidence>
<dbReference type="PANTHER" id="PTHR12592">
    <property type="entry name" value="ATP-DEPENDENT (S)-NAD(P)H-HYDRATE DEHYDRATASE FAMILY MEMBER"/>
    <property type="match status" value="1"/>
</dbReference>
<dbReference type="InterPro" id="IPR000631">
    <property type="entry name" value="CARKD"/>
</dbReference>
<dbReference type="CDD" id="cd01171">
    <property type="entry name" value="YXKO-related"/>
    <property type="match status" value="1"/>
</dbReference>
<evidence type="ECO:0000256" key="16">
    <source>
        <dbReference type="ARBA" id="ARBA00023268"/>
    </source>
</evidence>
<dbReference type="GO" id="GO:0005524">
    <property type="term" value="F:ATP binding"/>
    <property type="evidence" value="ECO:0007669"/>
    <property type="project" value="UniProtKB-KW"/>
</dbReference>
<sequence length="511" mass="53623">MTAIEQASERAGVSTDVLMENAGLAVAQGARDLVGAAGIRVMVLVGPGNNGSDGLVAARHLRRWGAEVTCFVVAGRPDTDPKMALALEYDVRVIDAINTEAFERMLLRSDLVIDALLGTGRGRPLEGPIREAMFCLANARSVPNRPNLLALDLPTGLDADTGEVDLSAVPCDVTFALGYPKVGLLGFPGTEHAGELRVLGIGVPSGLNEETSIQLELLERDWVAGHLPNRPLNSHKGIFGHALVVAGSRNYVGAAYLASQACVRAGAGLTTLATPETVYPIAAAKSTEPIHLPLLDDEEGHVDARAAHRLRNGLRRYTNFLVGCGLGLSAGTATFVEELLFNQDDPGLSELPALVDADGLNNLARIEGWPERHRGPFVLTPHPGEMATLTGLPTSEIQRDRVAVTREYAAKWNVTLVLKGANTVIGQPDGTVNVASFANPGMATGGTGDVLSGIICGLMAQGLAPAVAAACGVYLHGEAGREVVSRLGNTGMTASDLLPQIPVAMHRLRDD</sequence>
<evidence type="ECO:0000256" key="18">
    <source>
        <dbReference type="ARBA" id="ARBA00032624"/>
    </source>
</evidence>
<dbReference type="GO" id="GO:0052856">
    <property type="term" value="F:NAD(P)HX epimerase activity"/>
    <property type="evidence" value="ECO:0007669"/>
    <property type="project" value="UniProtKB-EC"/>
</dbReference>
<dbReference type="HAMAP" id="MF_01965">
    <property type="entry name" value="NADHX_dehydratase"/>
    <property type="match status" value="1"/>
</dbReference>
<dbReference type="AlphaFoldDB" id="A0A381QL30"/>
<comment type="catalytic activity">
    <reaction evidence="2">
        <text>(6R)-NADPHX = (6S)-NADPHX</text>
        <dbReference type="Rhea" id="RHEA:32227"/>
        <dbReference type="ChEBI" id="CHEBI:64076"/>
        <dbReference type="ChEBI" id="CHEBI:64077"/>
        <dbReference type="EC" id="5.1.99.6"/>
    </reaction>
</comment>
<dbReference type="GO" id="GO:0046872">
    <property type="term" value="F:metal ion binding"/>
    <property type="evidence" value="ECO:0007669"/>
    <property type="project" value="UniProtKB-KW"/>
</dbReference>
<comment type="cofactor">
    <cofactor evidence="3">
        <name>K(+)</name>
        <dbReference type="ChEBI" id="CHEBI:29103"/>
    </cofactor>
</comment>
<evidence type="ECO:0000256" key="12">
    <source>
        <dbReference type="ARBA" id="ARBA00022958"/>
    </source>
</evidence>
<dbReference type="Gene3D" id="3.40.50.10260">
    <property type="entry name" value="YjeF N-terminal domain"/>
    <property type="match status" value="1"/>
</dbReference>
<dbReference type="GO" id="GO:0110051">
    <property type="term" value="P:metabolite repair"/>
    <property type="evidence" value="ECO:0007669"/>
    <property type="project" value="TreeGrafter"/>
</dbReference>
<keyword evidence="8" id="KW-0479">Metal-binding</keyword>
<keyword evidence="9" id="KW-0547">Nucleotide-binding</keyword>
<keyword evidence="16" id="KW-0511">Multifunctional enzyme</keyword>
<evidence type="ECO:0000256" key="19">
    <source>
        <dbReference type="ARBA" id="ARBA00048238"/>
    </source>
</evidence>
<feature type="domain" description="YjeF N-terminal" evidence="22">
    <location>
        <begin position="1"/>
        <end position="209"/>
    </location>
</feature>
<dbReference type="Pfam" id="PF03853">
    <property type="entry name" value="YjeF_N"/>
    <property type="match status" value="1"/>
</dbReference>
<comment type="catalytic activity">
    <reaction evidence="20">
        <text>(6S)-NADPHX + ADP = AMP + phosphate + NADPH + H(+)</text>
        <dbReference type="Rhea" id="RHEA:32235"/>
        <dbReference type="ChEBI" id="CHEBI:15378"/>
        <dbReference type="ChEBI" id="CHEBI:43474"/>
        <dbReference type="ChEBI" id="CHEBI:57783"/>
        <dbReference type="ChEBI" id="CHEBI:64076"/>
        <dbReference type="ChEBI" id="CHEBI:456215"/>
        <dbReference type="ChEBI" id="CHEBI:456216"/>
        <dbReference type="EC" id="4.2.1.136"/>
    </reaction>
</comment>
<dbReference type="PROSITE" id="PS51385">
    <property type="entry name" value="YJEF_N"/>
    <property type="match status" value="1"/>
</dbReference>
<evidence type="ECO:0000256" key="6">
    <source>
        <dbReference type="ARBA" id="ARBA00012228"/>
    </source>
</evidence>
<dbReference type="PROSITE" id="PS51383">
    <property type="entry name" value="YJEF_C_3"/>
    <property type="match status" value="1"/>
</dbReference>
<evidence type="ECO:0000256" key="5">
    <source>
        <dbReference type="ARBA" id="ARBA00009524"/>
    </source>
</evidence>
<dbReference type="InterPro" id="IPR036652">
    <property type="entry name" value="YjeF_N_dom_sf"/>
</dbReference>
<feature type="domain" description="YjeF C-terminal" evidence="21">
    <location>
        <begin position="219"/>
        <end position="508"/>
    </location>
</feature>
<dbReference type="NCBIfam" id="TIGR00196">
    <property type="entry name" value="yjeF_cterm"/>
    <property type="match status" value="1"/>
</dbReference>
<evidence type="ECO:0000256" key="3">
    <source>
        <dbReference type="ARBA" id="ARBA00001958"/>
    </source>
</evidence>
<dbReference type="PROSITE" id="PS01050">
    <property type="entry name" value="YJEF_C_2"/>
    <property type="match status" value="1"/>
</dbReference>
<evidence type="ECO:0000256" key="11">
    <source>
        <dbReference type="ARBA" id="ARBA00022857"/>
    </source>
</evidence>
<evidence type="ECO:0000256" key="9">
    <source>
        <dbReference type="ARBA" id="ARBA00022741"/>
    </source>
</evidence>
<dbReference type="HAMAP" id="MF_01966">
    <property type="entry name" value="NADHX_epimerase"/>
    <property type="match status" value="1"/>
</dbReference>
<evidence type="ECO:0000256" key="2">
    <source>
        <dbReference type="ARBA" id="ARBA00000909"/>
    </source>
</evidence>
<dbReference type="GO" id="GO:0052855">
    <property type="term" value="F:ADP-dependent NAD(P)H-hydrate dehydratase activity"/>
    <property type="evidence" value="ECO:0007669"/>
    <property type="project" value="UniProtKB-EC"/>
</dbReference>
<comment type="catalytic activity">
    <reaction evidence="1">
        <text>(6R)-NADHX = (6S)-NADHX</text>
        <dbReference type="Rhea" id="RHEA:32215"/>
        <dbReference type="ChEBI" id="CHEBI:64074"/>
        <dbReference type="ChEBI" id="CHEBI:64075"/>
        <dbReference type="EC" id="5.1.99.6"/>
    </reaction>
</comment>
<dbReference type="SUPFAM" id="SSF53613">
    <property type="entry name" value="Ribokinase-like"/>
    <property type="match status" value="1"/>
</dbReference>
<protein>
    <recommendedName>
        <fullName evidence="18">Nicotinamide nucleotide repair protein</fullName>
        <ecNumber evidence="7">4.2.1.136</ecNumber>
        <ecNumber evidence="6">5.1.99.6</ecNumber>
    </recommendedName>
</protein>
<evidence type="ECO:0000256" key="14">
    <source>
        <dbReference type="ARBA" id="ARBA00023235"/>
    </source>
</evidence>
<keyword evidence="13" id="KW-0520">NAD</keyword>
<evidence type="ECO:0000256" key="4">
    <source>
        <dbReference type="ARBA" id="ARBA00006001"/>
    </source>
</evidence>
<gene>
    <name evidence="23" type="ORF">METZ01_LOCUS32919</name>
</gene>
<name>A0A381QL30_9ZZZZ</name>
<evidence type="ECO:0000256" key="17">
    <source>
        <dbReference type="ARBA" id="ARBA00025153"/>
    </source>
</evidence>
<organism evidence="23">
    <name type="scientific">marine metagenome</name>
    <dbReference type="NCBI Taxonomy" id="408172"/>
    <lineage>
        <taxon>unclassified sequences</taxon>
        <taxon>metagenomes</taxon>
        <taxon>ecological metagenomes</taxon>
    </lineage>
</organism>
<dbReference type="EMBL" id="UINC01001413">
    <property type="protein sequence ID" value="SUZ80065.1"/>
    <property type="molecule type" value="Genomic_DNA"/>
</dbReference>
<evidence type="ECO:0000256" key="15">
    <source>
        <dbReference type="ARBA" id="ARBA00023239"/>
    </source>
</evidence>
<dbReference type="EC" id="4.2.1.136" evidence="7"/>
<evidence type="ECO:0000259" key="21">
    <source>
        <dbReference type="PROSITE" id="PS51383"/>
    </source>
</evidence>
<evidence type="ECO:0000256" key="7">
    <source>
        <dbReference type="ARBA" id="ARBA00013129"/>
    </source>
</evidence>
<proteinExistence type="inferred from homology"/>
<reference evidence="23" key="1">
    <citation type="submission" date="2018-05" db="EMBL/GenBank/DDBJ databases">
        <authorList>
            <person name="Lanie J.A."/>
            <person name="Ng W.-L."/>
            <person name="Kazmierczak K.M."/>
            <person name="Andrzejewski T.M."/>
            <person name="Davidsen T.M."/>
            <person name="Wayne K.J."/>
            <person name="Tettelin H."/>
            <person name="Glass J.I."/>
            <person name="Rusch D."/>
            <person name="Podicherti R."/>
            <person name="Tsui H.-C.T."/>
            <person name="Winkler M.E."/>
        </authorList>
    </citation>
    <scope>NUCLEOTIDE SEQUENCE</scope>
</reference>
<dbReference type="Gene3D" id="3.40.1190.20">
    <property type="match status" value="1"/>
</dbReference>
<keyword evidence="12" id="KW-0630">Potassium</keyword>
<comment type="function">
    <text evidence="17">Bifunctional enzyme that catalyzes the epimerization of the S- and R-forms of NAD(P)HX and the dehydration of the S-form of NAD(P)HX at the expense of ADP, which is converted to AMP. This allows the repair of both epimers of NAD(P)HX, a damaged form of NAD(P)H that is a result of enzymatic or heat-dependent hydration.</text>
</comment>
<dbReference type="SUPFAM" id="SSF64153">
    <property type="entry name" value="YjeF N-terminal domain-like"/>
    <property type="match status" value="1"/>
</dbReference>
<evidence type="ECO:0000256" key="8">
    <source>
        <dbReference type="ARBA" id="ARBA00022723"/>
    </source>
</evidence>
<dbReference type="InterPro" id="IPR004443">
    <property type="entry name" value="YjeF_N_dom"/>
</dbReference>
<evidence type="ECO:0000313" key="23">
    <source>
        <dbReference type="EMBL" id="SUZ80065.1"/>
    </source>
</evidence>
<keyword evidence="15" id="KW-0456">Lyase</keyword>
<dbReference type="EC" id="5.1.99.6" evidence="6"/>
<dbReference type="InterPro" id="IPR030677">
    <property type="entry name" value="Nnr"/>
</dbReference>
<dbReference type="PIRSF" id="PIRSF017184">
    <property type="entry name" value="Nnr"/>
    <property type="match status" value="1"/>
</dbReference>
<evidence type="ECO:0000256" key="20">
    <source>
        <dbReference type="ARBA" id="ARBA00049209"/>
    </source>
</evidence>
<dbReference type="Pfam" id="PF01256">
    <property type="entry name" value="Carb_kinase"/>
    <property type="match status" value="1"/>
</dbReference>
<dbReference type="NCBIfam" id="TIGR00197">
    <property type="entry name" value="yjeF_nterm"/>
    <property type="match status" value="1"/>
</dbReference>
<keyword evidence="10" id="KW-0067">ATP-binding</keyword>
<comment type="similarity">
    <text evidence="4">In the N-terminal section; belongs to the NnrE/AIBP family.</text>
</comment>
<comment type="similarity">
    <text evidence="5">In the C-terminal section; belongs to the NnrD/CARKD family.</text>
</comment>
<evidence type="ECO:0000256" key="13">
    <source>
        <dbReference type="ARBA" id="ARBA00023027"/>
    </source>
</evidence>